<dbReference type="Proteomes" id="UP000636004">
    <property type="component" value="Unassembled WGS sequence"/>
</dbReference>
<accession>A0A918QXF6</accession>
<keyword evidence="2" id="KW-1185">Reference proteome</keyword>
<evidence type="ECO:0008006" key="3">
    <source>
        <dbReference type="Google" id="ProtNLM"/>
    </source>
</evidence>
<dbReference type="AlphaFoldDB" id="A0A918QXF6"/>
<dbReference type="EMBL" id="BMWZ01000001">
    <property type="protein sequence ID" value="GGZ71458.1"/>
    <property type="molecule type" value="Genomic_DNA"/>
</dbReference>
<reference evidence="1" key="2">
    <citation type="submission" date="2020-09" db="EMBL/GenBank/DDBJ databases">
        <authorList>
            <person name="Sun Q."/>
            <person name="Kim S."/>
        </authorList>
    </citation>
    <scope>NUCLEOTIDE SEQUENCE</scope>
    <source>
        <strain evidence="1">KCTC 12710</strain>
    </source>
</reference>
<reference evidence="1" key="1">
    <citation type="journal article" date="2014" name="Int. J. Syst. Evol. Microbiol.">
        <title>Complete genome sequence of Corynebacterium casei LMG S-19264T (=DSM 44701T), isolated from a smear-ripened cheese.</title>
        <authorList>
            <consortium name="US DOE Joint Genome Institute (JGI-PGF)"/>
            <person name="Walter F."/>
            <person name="Albersmeier A."/>
            <person name="Kalinowski J."/>
            <person name="Ruckert C."/>
        </authorList>
    </citation>
    <scope>NUCLEOTIDE SEQUENCE</scope>
    <source>
        <strain evidence="1">KCTC 12710</strain>
    </source>
</reference>
<name>A0A918QXF6_9FLAO</name>
<evidence type="ECO:0000313" key="2">
    <source>
        <dbReference type="Proteomes" id="UP000636004"/>
    </source>
</evidence>
<sequence>MQGQEENHEIVHDAHESNQPIYKLDSQRTWPFFSFLNDPGDDASTLGLEFESTLKVGKYNVKNISYFEVNQYPRPIPGQPVGNPIEGGNIKAVDGINDLLMGFWFTKREAHHGKHHLALGFAAQLPTAADPTLGSGQWSIGPSFDYEYENGRLFAGAIALQLWSFAGSSERKDVNMLMIKPFIVYNIAKRFDLIYMPYGVSVYWNKPSSEAVYLPLGGGGQYQFPLGKTTTLNTGVQFFKNVIRPTKGTVYDLRFLVEFVF</sequence>
<evidence type="ECO:0000313" key="1">
    <source>
        <dbReference type="EMBL" id="GGZ71458.1"/>
    </source>
</evidence>
<organism evidence="1 2">
    <name type="scientific">Algibacter mikhailovii</name>
    <dbReference type="NCBI Taxonomy" id="425498"/>
    <lineage>
        <taxon>Bacteria</taxon>
        <taxon>Pseudomonadati</taxon>
        <taxon>Bacteroidota</taxon>
        <taxon>Flavobacteriia</taxon>
        <taxon>Flavobacteriales</taxon>
        <taxon>Flavobacteriaceae</taxon>
        <taxon>Algibacter</taxon>
    </lineage>
</organism>
<gene>
    <name evidence="1" type="ORF">GCM10007028_05980</name>
</gene>
<proteinExistence type="predicted"/>
<comment type="caution">
    <text evidence="1">The sequence shown here is derived from an EMBL/GenBank/DDBJ whole genome shotgun (WGS) entry which is preliminary data.</text>
</comment>
<protein>
    <recommendedName>
        <fullName evidence="3">Neuromedin U</fullName>
    </recommendedName>
</protein>